<dbReference type="GO" id="GO:0005524">
    <property type="term" value="F:ATP binding"/>
    <property type="evidence" value="ECO:0007669"/>
    <property type="project" value="UniProtKB-UniRule"/>
</dbReference>
<dbReference type="PANTHER" id="PTHR43585">
    <property type="entry name" value="FUMIPYRROLE BIOSYNTHESIS PROTEIN C"/>
    <property type="match status" value="1"/>
</dbReference>
<dbReference type="PANTHER" id="PTHR43585:SF2">
    <property type="entry name" value="ATP-GRASP ENZYME FSQD"/>
    <property type="match status" value="1"/>
</dbReference>
<dbReference type="GO" id="GO:0016874">
    <property type="term" value="F:ligase activity"/>
    <property type="evidence" value="ECO:0007669"/>
    <property type="project" value="UniProtKB-KW"/>
</dbReference>
<evidence type="ECO:0000256" key="4">
    <source>
        <dbReference type="PROSITE-ProRule" id="PRU00409"/>
    </source>
</evidence>
<keyword evidence="3 4" id="KW-0067">ATP-binding</keyword>
<keyword evidence="1" id="KW-0436">Ligase</keyword>
<keyword evidence="2 4" id="KW-0547">Nucleotide-binding</keyword>
<gene>
    <name evidence="6" type="ORF">MRY18106EAS_26970</name>
</gene>
<sequence>MTMMRTAMILDAGFASLPLQQAIKAAGYRTLACSGKAQDAGMKYADATCVQNYADSKAVLAIARNEKITALSPGVTDVSYLSGCRVADELGLPGFDSPEVSDLLVLKDRFRKWASAQGYPIPQAVRSPQDAHTLTFPLLVKPVDAYSGMGISLIHQSSELDEAVNIACSASPGGQCVIETFCQGALYSHSAFIRNGQIVCEFFVDEFCTVYPWQVNSSCLSVNLSEPMRDRISECMQAIVSDLALVDGLLHTQLIADEQDFWLIEVTRRCPGDLYSKLIELSTGVDYCREFVSPFIGGESAFPNRRPARQRYVARHTVSCERQSRFFGFSYAPLPATIIQTFPLKQPGDELGSAPEDRAGLVFAEFTELNAMARHTPQLKNYFSFNSL</sequence>
<feature type="domain" description="ATP-grasp" evidence="5">
    <location>
        <begin position="111"/>
        <end position="296"/>
    </location>
</feature>
<protein>
    <recommendedName>
        <fullName evidence="5">ATP-grasp domain-containing protein</fullName>
    </recommendedName>
</protein>
<accession>A0A455W131</accession>
<dbReference type="EMBL" id="AP019533">
    <property type="protein sequence ID" value="BBI96165.1"/>
    <property type="molecule type" value="Genomic_DNA"/>
</dbReference>
<dbReference type="Gene3D" id="3.30.470.20">
    <property type="entry name" value="ATP-grasp fold, B domain"/>
    <property type="match status" value="1"/>
</dbReference>
<dbReference type="InterPro" id="IPR013815">
    <property type="entry name" value="ATP_grasp_subdomain_1"/>
</dbReference>
<evidence type="ECO:0000256" key="1">
    <source>
        <dbReference type="ARBA" id="ARBA00022598"/>
    </source>
</evidence>
<evidence type="ECO:0000259" key="5">
    <source>
        <dbReference type="PROSITE" id="PS50975"/>
    </source>
</evidence>
<dbReference type="InterPro" id="IPR052032">
    <property type="entry name" value="ATP-dep_AA_Ligase"/>
</dbReference>
<name>A0A455W131_ENTAS</name>
<dbReference type="PROSITE" id="PS50975">
    <property type="entry name" value="ATP_GRASP"/>
    <property type="match status" value="1"/>
</dbReference>
<dbReference type="GO" id="GO:0046872">
    <property type="term" value="F:metal ion binding"/>
    <property type="evidence" value="ECO:0007669"/>
    <property type="project" value="InterPro"/>
</dbReference>
<dbReference type="SUPFAM" id="SSF56059">
    <property type="entry name" value="Glutathione synthetase ATP-binding domain-like"/>
    <property type="match status" value="1"/>
</dbReference>
<dbReference type="AlphaFoldDB" id="A0A455W131"/>
<reference evidence="6" key="1">
    <citation type="submission" date="2019-03" db="EMBL/GenBank/DDBJ databases">
        <title>Complete genome sequences of Enterobacter asburiae str. MRY18-106 isolated from a patient in Japan.</title>
        <authorList>
            <person name="Sekizuka T."/>
            <person name="Matsui M."/>
            <person name="Takara T."/>
            <person name="Uechi A."/>
            <person name="Harakuni M."/>
            <person name="Kimura T."/>
            <person name="Suzuki S."/>
            <person name="Kuroda M."/>
        </authorList>
    </citation>
    <scope>NUCLEOTIDE SEQUENCE</scope>
    <source>
        <strain evidence="6">MRY18-106</strain>
    </source>
</reference>
<evidence type="ECO:0000313" key="6">
    <source>
        <dbReference type="EMBL" id="BBI96165.1"/>
    </source>
</evidence>
<proteinExistence type="predicted"/>
<dbReference type="InterPro" id="IPR011761">
    <property type="entry name" value="ATP-grasp"/>
</dbReference>
<dbReference type="Gene3D" id="3.30.1490.20">
    <property type="entry name" value="ATP-grasp fold, A domain"/>
    <property type="match status" value="1"/>
</dbReference>
<evidence type="ECO:0000256" key="3">
    <source>
        <dbReference type="ARBA" id="ARBA00022840"/>
    </source>
</evidence>
<evidence type="ECO:0000256" key="2">
    <source>
        <dbReference type="ARBA" id="ARBA00022741"/>
    </source>
</evidence>
<dbReference type="Pfam" id="PF13535">
    <property type="entry name" value="ATP-grasp_4"/>
    <property type="match status" value="1"/>
</dbReference>
<dbReference type="Gene3D" id="3.40.50.20">
    <property type="match status" value="1"/>
</dbReference>
<organism evidence="6">
    <name type="scientific">Enterobacter asburiae</name>
    <dbReference type="NCBI Taxonomy" id="61645"/>
    <lineage>
        <taxon>Bacteria</taxon>
        <taxon>Pseudomonadati</taxon>
        <taxon>Pseudomonadota</taxon>
        <taxon>Gammaproteobacteria</taxon>
        <taxon>Enterobacterales</taxon>
        <taxon>Enterobacteriaceae</taxon>
        <taxon>Enterobacter</taxon>
        <taxon>Enterobacter cloacae complex</taxon>
    </lineage>
</organism>